<sequence length="41" mass="4759">MRRRRNSFRYAPDNHLNDAAIVGNMLEIGLSLRGQVFRSLI</sequence>
<gene>
    <name evidence="1" type="ORF">M622_06275</name>
</gene>
<organism evidence="1 2">
    <name type="scientific">Thauera terpenica 58Eu</name>
    <dbReference type="NCBI Taxonomy" id="1348657"/>
    <lineage>
        <taxon>Bacteria</taxon>
        <taxon>Pseudomonadati</taxon>
        <taxon>Pseudomonadota</taxon>
        <taxon>Betaproteobacteria</taxon>
        <taxon>Rhodocyclales</taxon>
        <taxon>Zoogloeaceae</taxon>
        <taxon>Thauera</taxon>
    </lineage>
</organism>
<name>S9ZL32_9RHOO</name>
<evidence type="ECO:0000313" key="1">
    <source>
        <dbReference type="EMBL" id="EPZ14177.1"/>
    </source>
</evidence>
<reference evidence="1 2" key="1">
    <citation type="submission" date="2013-06" db="EMBL/GenBank/DDBJ databases">
        <title>Draft genome sequence of Thauera terpenica.</title>
        <authorList>
            <person name="Liu B."/>
            <person name="Frostegard A.H."/>
            <person name="Shapleigh J.P."/>
        </authorList>
    </citation>
    <scope>NUCLEOTIDE SEQUENCE [LARGE SCALE GENOMIC DNA]</scope>
    <source>
        <strain evidence="1 2">58Eu</strain>
    </source>
</reference>
<proteinExistence type="predicted"/>
<dbReference type="AlphaFoldDB" id="S9ZL32"/>
<evidence type="ECO:0000313" key="2">
    <source>
        <dbReference type="Proteomes" id="UP000015455"/>
    </source>
</evidence>
<keyword evidence="2" id="KW-1185">Reference proteome</keyword>
<comment type="caution">
    <text evidence="1">The sequence shown here is derived from an EMBL/GenBank/DDBJ whole genome shotgun (WGS) entry which is preliminary data.</text>
</comment>
<accession>S9ZL32</accession>
<dbReference type="Proteomes" id="UP000015455">
    <property type="component" value="Unassembled WGS sequence"/>
</dbReference>
<dbReference type="EMBL" id="ATJV01000092">
    <property type="protein sequence ID" value="EPZ14177.1"/>
    <property type="molecule type" value="Genomic_DNA"/>
</dbReference>
<protein>
    <submittedName>
        <fullName evidence="1">Uncharacterized protein</fullName>
    </submittedName>
</protein>